<accession>A0A0D3IPM2</accession>
<feature type="compositionally biased region" description="Gly residues" evidence="1">
    <location>
        <begin position="57"/>
        <end position="76"/>
    </location>
</feature>
<dbReference type="InterPro" id="IPR033194">
    <property type="entry name" value="MFAP1"/>
</dbReference>
<dbReference type="KEGG" id="ehx:EMIHUDRAFT_452062"/>
<feature type="region of interest" description="Disordered" evidence="1">
    <location>
        <begin position="170"/>
        <end position="216"/>
    </location>
</feature>
<dbReference type="STRING" id="2903.R1BTZ3"/>
<sequence>MSARAAQGEGSKRAQAAGRKVAENVVEKVEVKRYWPGKAPSWAGAAGEEEESEAGSFLGGGGAAGVAGSGAPGASGAGASSSSDRRMQRLAGVVEGGIAEEEEAKAKREARVAERADESRQLLVQIVQQEEAGPSQPVDKSEFEAPPDDDDEADELEQFERWKVRELRRVKREREEARKEEADKAEIERRRKLTDAERAAEDEEFNQGRAGHGQEKEQWKFLQRYYHKGAYFQDEDETGNAKMGPVMSQDFGAATGRDAVGDKAAMPAPMQDALWAADRGLAGKYKQRMAGVKASNDFERPAKRKKPAGL</sequence>
<evidence type="ECO:0000313" key="4">
    <source>
        <dbReference type="Proteomes" id="UP000013827"/>
    </source>
</evidence>
<keyword evidence="4" id="KW-1185">Reference proteome</keyword>
<dbReference type="PaxDb" id="2903-EOD13207"/>
<dbReference type="Pfam" id="PF06991">
    <property type="entry name" value="MFAP1"/>
    <property type="match status" value="1"/>
</dbReference>
<proteinExistence type="predicted"/>
<feature type="region of interest" description="Disordered" evidence="1">
    <location>
        <begin position="1"/>
        <end position="22"/>
    </location>
</feature>
<dbReference type="Proteomes" id="UP000013827">
    <property type="component" value="Unassembled WGS sequence"/>
</dbReference>
<reference evidence="3" key="2">
    <citation type="submission" date="2024-10" db="UniProtKB">
        <authorList>
            <consortium name="EnsemblProtists"/>
        </authorList>
    </citation>
    <scope>IDENTIFICATION</scope>
</reference>
<organism evidence="3 4">
    <name type="scientific">Emiliania huxleyi (strain CCMP1516)</name>
    <dbReference type="NCBI Taxonomy" id="280463"/>
    <lineage>
        <taxon>Eukaryota</taxon>
        <taxon>Haptista</taxon>
        <taxon>Haptophyta</taxon>
        <taxon>Prymnesiophyceae</taxon>
        <taxon>Isochrysidales</taxon>
        <taxon>Noelaerhabdaceae</taxon>
        <taxon>Emiliania</taxon>
    </lineage>
</organism>
<protein>
    <recommendedName>
        <fullName evidence="2">Micro-fibrillar-associated protein 1 C-terminal domain-containing protein</fullName>
    </recommendedName>
</protein>
<dbReference type="EnsemblProtists" id="EOD13207">
    <property type="protein sequence ID" value="EOD13207"/>
    <property type="gene ID" value="EMIHUDRAFT_452062"/>
</dbReference>
<evidence type="ECO:0000313" key="3">
    <source>
        <dbReference type="EnsemblProtists" id="EOD13207"/>
    </source>
</evidence>
<dbReference type="GeneID" id="17259343"/>
<dbReference type="PANTHER" id="PTHR15327">
    <property type="entry name" value="MICROFIBRIL-ASSOCIATED PROTEIN"/>
    <property type="match status" value="1"/>
</dbReference>
<feature type="compositionally biased region" description="Basic and acidic residues" evidence="1">
    <location>
        <begin position="104"/>
        <end position="120"/>
    </location>
</feature>
<dbReference type="eggNOG" id="KOG1425">
    <property type="taxonomic scope" value="Eukaryota"/>
</dbReference>
<dbReference type="HOGENOM" id="CLU_078096_0_0_1"/>
<feature type="compositionally biased region" description="Acidic residues" evidence="1">
    <location>
        <begin position="145"/>
        <end position="157"/>
    </location>
</feature>
<dbReference type="AlphaFoldDB" id="A0A0D3IPM2"/>
<feature type="region of interest" description="Disordered" evidence="1">
    <location>
        <begin position="289"/>
        <end position="310"/>
    </location>
</feature>
<evidence type="ECO:0000259" key="2">
    <source>
        <dbReference type="Pfam" id="PF06991"/>
    </source>
</evidence>
<reference evidence="4" key="1">
    <citation type="journal article" date="2013" name="Nature">
        <title>Pan genome of the phytoplankton Emiliania underpins its global distribution.</title>
        <authorList>
            <person name="Read B.A."/>
            <person name="Kegel J."/>
            <person name="Klute M.J."/>
            <person name="Kuo A."/>
            <person name="Lefebvre S.C."/>
            <person name="Maumus F."/>
            <person name="Mayer C."/>
            <person name="Miller J."/>
            <person name="Monier A."/>
            <person name="Salamov A."/>
            <person name="Young J."/>
            <person name="Aguilar M."/>
            <person name="Claverie J.M."/>
            <person name="Frickenhaus S."/>
            <person name="Gonzalez K."/>
            <person name="Herman E.K."/>
            <person name="Lin Y.C."/>
            <person name="Napier J."/>
            <person name="Ogata H."/>
            <person name="Sarno A.F."/>
            <person name="Shmutz J."/>
            <person name="Schroeder D."/>
            <person name="de Vargas C."/>
            <person name="Verret F."/>
            <person name="von Dassow P."/>
            <person name="Valentin K."/>
            <person name="Van de Peer Y."/>
            <person name="Wheeler G."/>
            <person name="Dacks J.B."/>
            <person name="Delwiche C.F."/>
            <person name="Dyhrman S.T."/>
            <person name="Glockner G."/>
            <person name="John U."/>
            <person name="Richards T."/>
            <person name="Worden A.Z."/>
            <person name="Zhang X."/>
            <person name="Grigoriev I.V."/>
            <person name="Allen A.E."/>
            <person name="Bidle K."/>
            <person name="Borodovsky M."/>
            <person name="Bowler C."/>
            <person name="Brownlee C."/>
            <person name="Cock J.M."/>
            <person name="Elias M."/>
            <person name="Gladyshev V.N."/>
            <person name="Groth M."/>
            <person name="Guda C."/>
            <person name="Hadaegh A."/>
            <person name="Iglesias-Rodriguez M.D."/>
            <person name="Jenkins J."/>
            <person name="Jones B.M."/>
            <person name="Lawson T."/>
            <person name="Leese F."/>
            <person name="Lindquist E."/>
            <person name="Lobanov A."/>
            <person name="Lomsadze A."/>
            <person name="Malik S.B."/>
            <person name="Marsh M.E."/>
            <person name="Mackinder L."/>
            <person name="Mock T."/>
            <person name="Mueller-Roeber B."/>
            <person name="Pagarete A."/>
            <person name="Parker M."/>
            <person name="Probert I."/>
            <person name="Quesneville H."/>
            <person name="Raines C."/>
            <person name="Rensing S.A."/>
            <person name="Riano-Pachon D.M."/>
            <person name="Richier S."/>
            <person name="Rokitta S."/>
            <person name="Shiraiwa Y."/>
            <person name="Soanes D.M."/>
            <person name="van der Giezen M."/>
            <person name="Wahlund T.M."/>
            <person name="Williams B."/>
            <person name="Wilson W."/>
            <person name="Wolfe G."/>
            <person name="Wurch L.L."/>
        </authorList>
    </citation>
    <scope>NUCLEOTIDE SEQUENCE</scope>
</reference>
<dbReference type="RefSeq" id="XP_005765636.1">
    <property type="nucleotide sequence ID" value="XM_005765579.1"/>
</dbReference>
<evidence type="ECO:0000256" key="1">
    <source>
        <dbReference type="SAM" id="MobiDB-lite"/>
    </source>
</evidence>
<feature type="domain" description="Micro-fibrillar-associated protein 1 C-terminal" evidence="2">
    <location>
        <begin position="99"/>
        <end position="271"/>
    </location>
</feature>
<feature type="compositionally biased region" description="Basic and acidic residues" evidence="1">
    <location>
        <begin position="170"/>
        <end position="199"/>
    </location>
</feature>
<dbReference type="InterPro" id="IPR009730">
    <property type="entry name" value="MFAP1_C"/>
</dbReference>
<feature type="region of interest" description="Disordered" evidence="1">
    <location>
        <begin position="37"/>
        <end position="158"/>
    </location>
</feature>
<name>A0A0D3IPM2_EMIH1</name>